<evidence type="ECO:0000256" key="1">
    <source>
        <dbReference type="ARBA" id="ARBA00022603"/>
    </source>
</evidence>
<keyword evidence="6" id="KW-1185">Reference proteome</keyword>
<dbReference type="GO" id="GO:0030488">
    <property type="term" value="P:tRNA methylation"/>
    <property type="evidence" value="ECO:0007669"/>
    <property type="project" value="UniProtKB-UniRule"/>
</dbReference>
<organism evidence="5 6">
    <name type="scientific">Agathobacter ruminis</name>
    <dbReference type="NCBI Taxonomy" id="1712665"/>
    <lineage>
        <taxon>Bacteria</taxon>
        <taxon>Bacillati</taxon>
        <taxon>Bacillota</taxon>
        <taxon>Clostridia</taxon>
        <taxon>Lachnospirales</taxon>
        <taxon>Lachnospiraceae</taxon>
        <taxon>Agathobacter</taxon>
    </lineage>
</organism>
<feature type="binding site" evidence="4">
    <location>
        <begin position="113"/>
        <end position="114"/>
    </location>
    <ligand>
        <name>S-adenosyl-L-methionine</name>
        <dbReference type="ChEBI" id="CHEBI:59789"/>
    </ligand>
</feature>
<dbReference type="EMBL" id="PDYG01000003">
    <property type="protein sequence ID" value="PHU38779.1"/>
    <property type="molecule type" value="Genomic_DNA"/>
</dbReference>
<evidence type="ECO:0000313" key="5">
    <source>
        <dbReference type="EMBL" id="PHU38779.1"/>
    </source>
</evidence>
<keyword evidence="4" id="KW-0460">Magnesium</keyword>
<feature type="binding site" evidence="4">
    <location>
        <position position="157"/>
    </location>
    <ligand>
        <name>Mg(2+)</name>
        <dbReference type="ChEBI" id="CHEBI:18420"/>
    </ligand>
</feature>
<dbReference type="Gene3D" id="3.40.50.150">
    <property type="entry name" value="Vaccinia Virus protein VP39"/>
    <property type="match status" value="1"/>
</dbReference>
<keyword evidence="4" id="KW-0819">tRNA processing</keyword>
<dbReference type="HAMAP" id="MF_02217">
    <property type="entry name" value="TrmR_methyltr"/>
    <property type="match status" value="1"/>
</dbReference>
<accession>A0A2G3E668</accession>
<comment type="similarity">
    <text evidence="4">Belongs to the class I-like SAM-binding methyltransferase superfamily. Cation-dependent O-methyltransferase family.</text>
</comment>
<keyword evidence="3 4" id="KW-0949">S-adenosyl-L-methionine</keyword>
<feature type="binding site" evidence="4">
    <location>
        <position position="158"/>
    </location>
    <ligand>
        <name>Mg(2+)</name>
        <dbReference type="ChEBI" id="CHEBI:18420"/>
    </ligand>
</feature>
<dbReference type="Pfam" id="PF01596">
    <property type="entry name" value="Methyltransf_3"/>
    <property type="match status" value="1"/>
</dbReference>
<gene>
    <name evidence="4" type="primary">trmR</name>
    <name evidence="5" type="ORF">CSX02_01165</name>
</gene>
<dbReference type="GO" id="GO:0008171">
    <property type="term" value="F:O-methyltransferase activity"/>
    <property type="evidence" value="ECO:0007669"/>
    <property type="project" value="InterPro"/>
</dbReference>
<reference evidence="5 6" key="2">
    <citation type="submission" date="2017-10" db="EMBL/GenBank/DDBJ databases">
        <authorList>
            <person name="Banno H."/>
            <person name="Chua N.-H."/>
        </authorList>
    </citation>
    <scope>NUCLEOTIDE SEQUENCE [LARGE SCALE GENOMIC DNA]</scope>
    <source>
        <strain evidence="5 6">JK623</strain>
    </source>
</reference>
<protein>
    <recommendedName>
        <fullName evidence="4">tRNA 5-hydroxyuridine methyltransferase</fullName>
        <ecNumber evidence="4">2.1.1.-</ecNumber>
    </recommendedName>
    <alternativeName>
        <fullName evidence="4">ho5U methyltransferase</fullName>
    </alternativeName>
</protein>
<dbReference type="CDD" id="cd02440">
    <property type="entry name" value="AdoMet_MTases"/>
    <property type="match status" value="1"/>
</dbReference>
<dbReference type="Proteomes" id="UP000224563">
    <property type="component" value="Unassembled WGS sequence"/>
</dbReference>
<dbReference type="SUPFAM" id="SSF53335">
    <property type="entry name" value="S-adenosyl-L-methionine-dependent methyltransferases"/>
    <property type="match status" value="1"/>
</dbReference>
<feature type="binding site" evidence="4">
    <location>
        <position position="131"/>
    </location>
    <ligand>
        <name>Mg(2+)</name>
        <dbReference type="ChEBI" id="CHEBI:18420"/>
    </ligand>
</feature>
<feature type="binding site" evidence="4">
    <location>
        <position position="37"/>
    </location>
    <ligand>
        <name>S-adenosyl-L-methionine</name>
        <dbReference type="ChEBI" id="CHEBI:59789"/>
    </ligand>
</feature>
<dbReference type="InterPro" id="IPR002935">
    <property type="entry name" value="SAM_O-MeTrfase"/>
</dbReference>
<dbReference type="InterPro" id="IPR029063">
    <property type="entry name" value="SAM-dependent_MTases_sf"/>
</dbReference>
<dbReference type="InterPro" id="IPR043675">
    <property type="entry name" value="TrmR_methyltr"/>
</dbReference>
<dbReference type="RefSeq" id="WP_099385320.1">
    <property type="nucleotide sequence ID" value="NZ_JANSWH010000066.1"/>
</dbReference>
<dbReference type="GO" id="GO:0016300">
    <property type="term" value="F:tRNA (uridine) methyltransferase activity"/>
    <property type="evidence" value="ECO:0007669"/>
    <property type="project" value="UniProtKB-UniRule"/>
</dbReference>
<evidence type="ECO:0000313" key="6">
    <source>
        <dbReference type="Proteomes" id="UP000224563"/>
    </source>
</evidence>
<evidence type="ECO:0000256" key="2">
    <source>
        <dbReference type="ARBA" id="ARBA00022679"/>
    </source>
</evidence>
<comment type="catalytic activity">
    <reaction evidence="4">
        <text>5-hydroxyuridine(34) in tRNA + S-adenosyl-L-methionine = 5-methoxyuridine(34) in tRNA + S-adenosyl-L-homocysteine + H(+)</text>
        <dbReference type="Rhea" id="RHEA:60524"/>
        <dbReference type="Rhea" id="RHEA-COMP:13381"/>
        <dbReference type="Rhea" id="RHEA-COMP:15591"/>
        <dbReference type="ChEBI" id="CHEBI:15378"/>
        <dbReference type="ChEBI" id="CHEBI:57856"/>
        <dbReference type="ChEBI" id="CHEBI:59789"/>
        <dbReference type="ChEBI" id="CHEBI:136877"/>
        <dbReference type="ChEBI" id="CHEBI:143860"/>
    </reaction>
</comment>
<dbReference type="PANTHER" id="PTHR10509">
    <property type="entry name" value="O-METHYLTRANSFERASE-RELATED"/>
    <property type="match status" value="1"/>
</dbReference>
<keyword evidence="2 4" id="KW-0808">Transferase</keyword>
<reference evidence="5 6" key="1">
    <citation type="submission" date="2017-10" db="EMBL/GenBank/DDBJ databases">
        <title>Resolving the taxonomy of Roseburia spp., Eubacterium rectale and Agathobacter spp. through phylogenomic analysis.</title>
        <authorList>
            <person name="Sheridan P.O."/>
            <person name="Walker A.W."/>
            <person name="Duncan S.H."/>
            <person name="Scott K.P."/>
            <person name="Toole P.W.O."/>
            <person name="Luis P."/>
            <person name="Flint H.J."/>
        </authorList>
    </citation>
    <scope>NUCLEOTIDE SEQUENCE [LARGE SCALE GENOMIC DNA]</scope>
    <source>
        <strain evidence="5 6">JK623</strain>
    </source>
</reference>
<evidence type="ECO:0000256" key="3">
    <source>
        <dbReference type="ARBA" id="ARBA00022691"/>
    </source>
</evidence>
<dbReference type="InterPro" id="IPR050362">
    <property type="entry name" value="Cation-dep_OMT"/>
</dbReference>
<feature type="binding site" evidence="4">
    <location>
        <position position="85"/>
    </location>
    <ligand>
        <name>S-adenosyl-L-methionine</name>
        <dbReference type="ChEBI" id="CHEBI:59789"/>
    </ligand>
</feature>
<feature type="binding site" evidence="4">
    <location>
        <position position="67"/>
    </location>
    <ligand>
        <name>S-adenosyl-L-methionine</name>
        <dbReference type="ChEBI" id="CHEBI:59789"/>
    </ligand>
</feature>
<name>A0A2G3E668_9FIRM</name>
<comment type="caution">
    <text evidence="5">The sequence shown here is derived from an EMBL/GenBank/DDBJ whole genome shotgun (WGS) entry which is preliminary data.</text>
</comment>
<comment type="function">
    <text evidence="4">Catalyzes the methylation of 5-hydroxyuridine (ho5U) to form 5-methoxyuridine (mo5U) at position 34 in tRNAs.</text>
</comment>
<feature type="binding site" evidence="4">
    <location>
        <position position="131"/>
    </location>
    <ligand>
        <name>S-adenosyl-L-methionine</name>
        <dbReference type="ChEBI" id="CHEBI:59789"/>
    </ligand>
</feature>
<dbReference type="PROSITE" id="PS51682">
    <property type="entry name" value="SAM_OMT_I"/>
    <property type="match status" value="1"/>
</dbReference>
<proteinExistence type="inferred from homology"/>
<comment type="subunit">
    <text evidence="4">Homodimer.</text>
</comment>
<dbReference type="GO" id="GO:0000287">
    <property type="term" value="F:magnesium ion binding"/>
    <property type="evidence" value="ECO:0007669"/>
    <property type="project" value="UniProtKB-UniRule"/>
</dbReference>
<dbReference type="PANTHER" id="PTHR10509:SF14">
    <property type="entry name" value="CAFFEOYL-COA O-METHYLTRANSFERASE 3-RELATED"/>
    <property type="match status" value="1"/>
</dbReference>
<evidence type="ECO:0000256" key="4">
    <source>
        <dbReference type="HAMAP-Rule" id="MF_02217"/>
    </source>
</evidence>
<sequence>MIVDERLVTFINSFDTGNTPILDEIEREALDTSVPIIRKEMQSFLKFLLAAQRPLRILEVGTAVGFSAILMCEYNPVQCELVTIENYEKRIPIAKENIRRAEKEAQIRLIEGDAMEILPTLEGEFDMIFMDAAKGQYINFFPEIMRLLKPNGILVSDNVLQDGDVIESHFIVERRNRTIYKRMRDYLFELTHRRDLVTTILPVGDGITVSVKKESVES</sequence>
<dbReference type="GO" id="GO:0008757">
    <property type="term" value="F:S-adenosylmethionine-dependent methyltransferase activity"/>
    <property type="evidence" value="ECO:0007669"/>
    <property type="project" value="TreeGrafter"/>
</dbReference>
<keyword evidence="4" id="KW-0479">Metal-binding</keyword>
<dbReference type="AlphaFoldDB" id="A0A2G3E668"/>
<keyword evidence="1 4" id="KW-0489">Methyltransferase</keyword>
<dbReference type="EC" id="2.1.1.-" evidence="4"/>